<organism evidence="9 10">
    <name type="scientific">Ferrimicrobium acidiphilum DSM 19497</name>
    <dbReference type="NCBI Taxonomy" id="1121877"/>
    <lineage>
        <taxon>Bacteria</taxon>
        <taxon>Bacillati</taxon>
        <taxon>Actinomycetota</taxon>
        <taxon>Acidimicrobiia</taxon>
        <taxon>Acidimicrobiales</taxon>
        <taxon>Acidimicrobiaceae</taxon>
        <taxon>Ferrimicrobium</taxon>
    </lineage>
</organism>
<sequence length="289" mass="31142">MRKVELLPAHQGLVRSVEVWPARNEAQSDRLSALLTAMKTVQPDFITVTYGAMGSSRERTLTLIEDLIEEGFAVVAHLACLGHSRSELVDLIHRYQTLGVRGILALRGDPPLDGVVEFAASELHYANELVELVRQESDLPVAVALHPDGHPDSTDTASDIQYAAQKLEHADLGLTQFFFEYASFAGLREAMLGQGVKVPIVPGLMVPATHKQLMKMSQIAGLDPPTSFDGVALSGDGDTSAFQSLALDAAVALAKRAIADGVRGIHLFSMNNARVTTEFFARLQVTASA</sequence>
<dbReference type="Gene3D" id="3.20.20.220">
    <property type="match status" value="1"/>
</dbReference>
<comment type="cofactor">
    <cofactor evidence="1 8">
        <name>FAD</name>
        <dbReference type="ChEBI" id="CHEBI:57692"/>
    </cofactor>
</comment>
<dbReference type="STRING" id="1121877.FEAC_18750"/>
<dbReference type="InterPro" id="IPR003171">
    <property type="entry name" value="Mehydrof_redctse-like"/>
</dbReference>
<keyword evidence="6 8" id="KW-0560">Oxidoreductase</keyword>
<comment type="similarity">
    <text evidence="3 8">Belongs to the methylenetetrahydrofolate reductase family.</text>
</comment>
<dbReference type="SUPFAM" id="SSF51730">
    <property type="entry name" value="FAD-linked oxidoreductase"/>
    <property type="match status" value="1"/>
</dbReference>
<evidence type="ECO:0000256" key="5">
    <source>
        <dbReference type="ARBA" id="ARBA00022827"/>
    </source>
</evidence>
<dbReference type="GO" id="GO:0035999">
    <property type="term" value="P:tetrahydrofolate interconversion"/>
    <property type="evidence" value="ECO:0007669"/>
    <property type="project" value="UniProtKB-UniPathway"/>
</dbReference>
<comment type="catalytic activity">
    <reaction evidence="7">
        <text>(6S)-5-methyl-5,6,7,8-tetrahydrofolate + NAD(+) = (6R)-5,10-methylene-5,6,7,8-tetrahydrofolate + NADH + H(+)</text>
        <dbReference type="Rhea" id="RHEA:19821"/>
        <dbReference type="ChEBI" id="CHEBI:15378"/>
        <dbReference type="ChEBI" id="CHEBI:15636"/>
        <dbReference type="ChEBI" id="CHEBI:18608"/>
        <dbReference type="ChEBI" id="CHEBI:57540"/>
        <dbReference type="ChEBI" id="CHEBI:57945"/>
        <dbReference type="EC" id="1.5.1.54"/>
    </reaction>
    <physiologicalReaction direction="right-to-left" evidence="7">
        <dbReference type="Rhea" id="RHEA:19823"/>
    </physiologicalReaction>
</comment>
<reference evidence="9 10" key="1">
    <citation type="submission" date="2015-01" db="EMBL/GenBank/DDBJ databases">
        <title>Draft genome of the acidophilic iron oxidizer Ferrimicrobium acidiphilum strain T23.</title>
        <authorList>
            <person name="Poehlein A."/>
            <person name="Eisen S."/>
            <person name="Schloemann M."/>
            <person name="Johnson B.D."/>
            <person name="Daniel R."/>
            <person name="Muehling M."/>
        </authorList>
    </citation>
    <scope>NUCLEOTIDE SEQUENCE [LARGE SCALE GENOMIC DNA]</scope>
    <source>
        <strain evidence="9 10">T23</strain>
    </source>
</reference>
<dbReference type="EMBL" id="JXUW01000017">
    <property type="protein sequence ID" value="KJE76391.1"/>
    <property type="molecule type" value="Genomic_DNA"/>
</dbReference>
<dbReference type="InterPro" id="IPR029041">
    <property type="entry name" value="FAD-linked_oxidoreductase-like"/>
</dbReference>
<evidence type="ECO:0000256" key="8">
    <source>
        <dbReference type="RuleBase" id="RU003862"/>
    </source>
</evidence>
<dbReference type="AlphaFoldDB" id="A0A0D8FTE4"/>
<dbReference type="GO" id="GO:0009086">
    <property type="term" value="P:methionine biosynthetic process"/>
    <property type="evidence" value="ECO:0007669"/>
    <property type="project" value="TreeGrafter"/>
</dbReference>
<evidence type="ECO:0000256" key="4">
    <source>
        <dbReference type="ARBA" id="ARBA00022630"/>
    </source>
</evidence>
<evidence type="ECO:0000256" key="6">
    <source>
        <dbReference type="ARBA" id="ARBA00023002"/>
    </source>
</evidence>
<keyword evidence="5 8" id="KW-0274">FAD</keyword>
<keyword evidence="10" id="KW-1185">Reference proteome</keyword>
<evidence type="ECO:0000256" key="1">
    <source>
        <dbReference type="ARBA" id="ARBA00001974"/>
    </source>
</evidence>
<gene>
    <name evidence="9" type="primary">metF</name>
    <name evidence="9" type="ORF">FEAC_18750</name>
</gene>
<dbReference type="GeneID" id="78373011"/>
<dbReference type="GO" id="GO:0071949">
    <property type="term" value="F:FAD binding"/>
    <property type="evidence" value="ECO:0007669"/>
    <property type="project" value="TreeGrafter"/>
</dbReference>
<name>A0A0D8FTE4_9ACTN</name>
<protein>
    <recommendedName>
        <fullName evidence="8">Methylenetetrahydrofolate reductase</fullName>
    </recommendedName>
</protein>
<evidence type="ECO:0000256" key="2">
    <source>
        <dbReference type="ARBA" id="ARBA00004777"/>
    </source>
</evidence>
<dbReference type="eggNOG" id="COG0685">
    <property type="taxonomic scope" value="Bacteria"/>
</dbReference>
<dbReference type="Pfam" id="PF02219">
    <property type="entry name" value="MTHFR"/>
    <property type="match status" value="1"/>
</dbReference>
<evidence type="ECO:0000313" key="10">
    <source>
        <dbReference type="Proteomes" id="UP000032336"/>
    </source>
</evidence>
<dbReference type="PANTHER" id="PTHR45754">
    <property type="entry name" value="METHYLENETETRAHYDROFOLATE REDUCTASE"/>
    <property type="match status" value="1"/>
</dbReference>
<proteinExistence type="inferred from homology"/>
<keyword evidence="4 8" id="KW-0285">Flavoprotein</keyword>
<evidence type="ECO:0000256" key="7">
    <source>
        <dbReference type="ARBA" id="ARBA00048628"/>
    </source>
</evidence>
<dbReference type="PANTHER" id="PTHR45754:SF3">
    <property type="entry name" value="METHYLENETETRAHYDROFOLATE REDUCTASE (NADPH)"/>
    <property type="match status" value="1"/>
</dbReference>
<evidence type="ECO:0000256" key="3">
    <source>
        <dbReference type="ARBA" id="ARBA00006743"/>
    </source>
</evidence>
<dbReference type="UniPathway" id="UPA00193"/>
<dbReference type="RefSeq" id="WP_035389814.1">
    <property type="nucleotide sequence ID" value="NZ_JQKF01000016.1"/>
</dbReference>
<accession>A0A0D8FTE4</accession>
<evidence type="ECO:0000313" key="9">
    <source>
        <dbReference type="EMBL" id="KJE76391.1"/>
    </source>
</evidence>
<dbReference type="PATRIC" id="fig|1121877.4.peg.2083"/>
<dbReference type="GO" id="GO:0005829">
    <property type="term" value="C:cytosol"/>
    <property type="evidence" value="ECO:0007669"/>
    <property type="project" value="TreeGrafter"/>
</dbReference>
<dbReference type="CDD" id="cd00537">
    <property type="entry name" value="MTHFR"/>
    <property type="match status" value="1"/>
</dbReference>
<dbReference type="Proteomes" id="UP000032336">
    <property type="component" value="Unassembled WGS sequence"/>
</dbReference>
<comment type="caution">
    <text evidence="9">The sequence shown here is derived from an EMBL/GenBank/DDBJ whole genome shotgun (WGS) entry which is preliminary data.</text>
</comment>
<dbReference type="GO" id="GO:0106312">
    <property type="term" value="F:methylenetetrahydrofolate reductase (NADH) activity"/>
    <property type="evidence" value="ECO:0007669"/>
    <property type="project" value="UniProtKB-EC"/>
</dbReference>
<comment type="pathway">
    <text evidence="2 8">One-carbon metabolism; tetrahydrofolate interconversion.</text>
</comment>